<protein>
    <recommendedName>
        <fullName evidence="3">Carboxylesterase type B domain-containing protein</fullName>
    </recommendedName>
</protein>
<feature type="domain" description="Carboxylesterase type B" evidence="3">
    <location>
        <begin position="133"/>
        <end position="272"/>
    </location>
</feature>
<dbReference type="AlphaFoldDB" id="A0A4Z1HXZ3"/>
<keyword evidence="5" id="KW-1185">Reference proteome</keyword>
<dbReference type="OrthoDB" id="408631at2759"/>
<dbReference type="SUPFAM" id="SSF53474">
    <property type="entry name" value="alpha/beta-Hydrolases"/>
    <property type="match status" value="1"/>
</dbReference>
<evidence type="ECO:0000259" key="3">
    <source>
        <dbReference type="Pfam" id="PF00135"/>
    </source>
</evidence>
<evidence type="ECO:0000256" key="1">
    <source>
        <dbReference type="ARBA" id="ARBA00005964"/>
    </source>
</evidence>
<proteinExistence type="inferred from homology"/>
<reference evidence="4 5" key="1">
    <citation type="submission" date="2017-12" db="EMBL/GenBank/DDBJ databases">
        <title>Comparative genomics of Botrytis spp.</title>
        <authorList>
            <person name="Valero-Jimenez C.A."/>
            <person name="Tapia P."/>
            <person name="Veloso J."/>
            <person name="Silva-Moreno E."/>
            <person name="Staats M."/>
            <person name="Valdes J.H."/>
            <person name="Van Kan J.A.L."/>
        </authorList>
    </citation>
    <scope>NUCLEOTIDE SEQUENCE [LARGE SCALE GENOMIC DNA]</scope>
    <source>
        <strain evidence="4 5">MUCL2120</strain>
    </source>
</reference>
<evidence type="ECO:0000313" key="5">
    <source>
        <dbReference type="Proteomes" id="UP000297452"/>
    </source>
</evidence>
<dbReference type="STRING" id="278944.A0A4Z1HXZ3"/>
<dbReference type="PANTHER" id="PTHR43918">
    <property type="entry name" value="ACETYLCHOLINESTERASE"/>
    <property type="match status" value="1"/>
</dbReference>
<feature type="domain" description="Carboxylesterase type B" evidence="3">
    <location>
        <begin position="36"/>
        <end position="101"/>
    </location>
</feature>
<dbReference type="GO" id="GO:0003990">
    <property type="term" value="F:acetylcholinesterase activity"/>
    <property type="evidence" value="ECO:0007669"/>
    <property type="project" value="TreeGrafter"/>
</dbReference>
<dbReference type="Pfam" id="PF00135">
    <property type="entry name" value="COesterase"/>
    <property type="match status" value="2"/>
</dbReference>
<organism evidence="4 5">
    <name type="scientific">Botryotinia narcissicola</name>
    <dbReference type="NCBI Taxonomy" id="278944"/>
    <lineage>
        <taxon>Eukaryota</taxon>
        <taxon>Fungi</taxon>
        <taxon>Dikarya</taxon>
        <taxon>Ascomycota</taxon>
        <taxon>Pezizomycotina</taxon>
        <taxon>Leotiomycetes</taxon>
        <taxon>Helotiales</taxon>
        <taxon>Sclerotiniaceae</taxon>
        <taxon>Botryotinia</taxon>
    </lineage>
</organism>
<keyword evidence="2" id="KW-0378">Hydrolase</keyword>
<evidence type="ECO:0000313" key="4">
    <source>
        <dbReference type="EMBL" id="TGO53905.1"/>
    </source>
</evidence>
<dbReference type="GO" id="GO:0005886">
    <property type="term" value="C:plasma membrane"/>
    <property type="evidence" value="ECO:0007669"/>
    <property type="project" value="TreeGrafter"/>
</dbReference>
<dbReference type="GO" id="GO:0019695">
    <property type="term" value="P:choline metabolic process"/>
    <property type="evidence" value="ECO:0007669"/>
    <property type="project" value="TreeGrafter"/>
</dbReference>
<gene>
    <name evidence="4" type="ORF">BOTNAR_0283g00080</name>
</gene>
<dbReference type="InterPro" id="IPR002018">
    <property type="entry name" value="CarbesteraseB"/>
</dbReference>
<dbReference type="GO" id="GO:0006581">
    <property type="term" value="P:acetylcholine catabolic process"/>
    <property type="evidence" value="ECO:0007669"/>
    <property type="project" value="TreeGrafter"/>
</dbReference>
<evidence type="ECO:0000256" key="2">
    <source>
        <dbReference type="ARBA" id="ARBA00022801"/>
    </source>
</evidence>
<comment type="caution">
    <text evidence="4">The sequence shown here is derived from an EMBL/GenBank/DDBJ whole genome shotgun (WGS) entry which is preliminary data.</text>
</comment>
<dbReference type="EMBL" id="PQXJ01000283">
    <property type="protein sequence ID" value="TGO53905.1"/>
    <property type="molecule type" value="Genomic_DNA"/>
</dbReference>
<accession>A0A4Z1HXZ3</accession>
<dbReference type="Proteomes" id="UP000297452">
    <property type="component" value="Unassembled WGS sequence"/>
</dbReference>
<dbReference type="PANTHER" id="PTHR43918:SF4">
    <property type="entry name" value="CARBOXYLIC ESTER HYDROLASE"/>
    <property type="match status" value="1"/>
</dbReference>
<name>A0A4Z1HXZ3_9HELO</name>
<dbReference type="InterPro" id="IPR029058">
    <property type="entry name" value="AB_hydrolase_fold"/>
</dbReference>
<comment type="similarity">
    <text evidence="1">Belongs to the type-B carboxylesterase/lipase family.</text>
</comment>
<dbReference type="Gene3D" id="3.40.50.1820">
    <property type="entry name" value="alpha/beta hydrolase"/>
    <property type="match status" value="2"/>
</dbReference>
<sequence length="351" mass="39004">MQLTLHLTSFPRACSFNSTPPLPNFPNKSSTFDRIYATATGGTGLEFSEDYLALNVWTSSISLKGLRPVLFFIHGGRFVSGSTNNALYEGQYLAATGDVVVLPTACVWIPSLSIITQRQPSNIRSTTGPRMGKVNIASLGGDPTRILMYGQSVGGLSIHYHSFTWPDDPIASSFMSISGTSNDEPNSPELSKSYWYQLSEIPYQTILAAIKKLSLTPTEFLPRTQFVPTIDEKIVFSDYATRADAGRFAKLPYLVGNANYESGFYVISAFSQNITFSRAQWDLFHIKTVTCSAIQSALLRLEHNVTVYLYRYFGDFDNTRLYPTSGAYHLSDLYMWHGVGRDVSFISNTRG</sequence>
<dbReference type="InterPro" id="IPR050654">
    <property type="entry name" value="AChE-related_enzymes"/>
</dbReference>